<dbReference type="InterPro" id="IPR051470">
    <property type="entry name" value="Thiol:disulfide_interchange"/>
</dbReference>
<organism evidence="10 11">
    <name type="scientific">Thauera chlorobenzoica</name>
    <dbReference type="NCBI Taxonomy" id="96773"/>
    <lineage>
        <taxon>Bacteria</taxon>
        <taxon>Pseudomonadati</taxon>
        <taxon>Pseudomonadota</taxon>
        <taxon>Betaproteobacteria</taxon>
        <taxon>Rhodocyclales</taxon>
        <taxon>Zoogloeaceae</taxon>
        <taxon>Thauera</taxon>
    </lineage>
</organism>
<evidence type="ECO:0000256" key="5">
    <source>
        <dbReference type="ARBA" id="ARBA00023157"/>
    </source>
</evidence>
<keyword evidence="3 7" id="KW-0732">Signal</keyword>
<dbReference type="PANTHER" id="PTHR35272">
    <property type="entry name" value="THIOL:DISULFIDE INTERCHANGE PROTEIN DSBC-RELATED"/>
    <property type="match status" value="1"/>
</dbReference>
<feature type="domain" description="Thioredoxin-like fold" evidence="9">
    <location>
        <begin position="113"/>
        <end position="237"/>
    </location>
</feature>
<comment type="subcellular location">
    <subcellularLocation>
        <location evidence="1 7">Periplasm</location>
    </subcellularLocation>
</comment>
<dbReference type="KEGG" id="tcl:Tchl_2302"/>
<evidence type="ECO:0000256" key="4">
    <source>
        <dbReference type="ARBA" id="ARBA00022764"/>
    </source>
</evidence>
<keyword evidence="4 7" id="KW-0574">Periplasm</keyword>
<dbReference type="Pfam" id="PF10411">
    <property type="entry name" value="DsbC_N"/>
    <property type="match status" value="1"/>
</dbReference>
<name>A0A1H5RVT0_9RHOO</name>
<dbReference type="InterPro" id="IPR012336">
    <property type="entry name" value="Thioredoxin-like_fold"/>
</dbReference>
<protein>
    <recommendedName>
        <fullName evidence="7">Thiol:disulfide interchange protein</fullName>
    </recommendedName>
</protein>
<evidence type="ECO:0000259" key="8">
    <source>
        <dbReference type="Pfam" id="PF10411"/>
    </source>
</evidence>
<dbReference type="AlphaFoldDB" id="A0A1H5RVT0"/>
<dbReference type="InterPro" id="IPR018950">
    <property type="entry name" value="DiS-bond_isomerase_DsbC/G_N"/>
</dbReference>
<evidence type="ECO:0000256" key="3">
    <source>
        <dbReference type="ARBA" id="ARBA00022729"/>
    </source>
</evidence>
<keyword evidence="5" id="KW-1015">Disulfide bond</keyword>
<dbReference type="EMBL" id="CP018839">
    <property type="protein sequence ID" value="APR05142.1"/>
    <property type="molecule type" value="Genomic_DNA"/>
</dbReference>
<feature type="domain" description="Disulphide bond isomerase DsbC/G N-terminal" evidence="8">
    <location>
        <begin position="24"/>
        <end position="90"/>
    </location>
</feature>
<dbReference type="RefSeq" id="WP_075148548.1">
    <property type="nucleotide sequence ID" value="NZ_CP018839.1"/>
</dbReference>
<comment type="function">
    <text evidence="7">Required for disulfide bond formation in some periplasmic proteins. Acts by transferring its disulfide bond to other proteins and is reduced in the process.</text>
</comment>
<dbReference type="SUPFAM" id="SSF54423">
    <property type="entry name" value="DsbC/DsbG N-terminal domain-like"/>
    <property type="match status" value="1"/>
</dbReference>
<evidence type="ECO:0000313" key="11">
    <source>
        <dbReference type="Proteomes" id="UP000185739"/>
    </source>
</evidence>
<sequence>MKLLIPPLAAAALLLMPLALPNPAHADEAAVRQRLGERLPNVKIDRLTPTPYPGLYEIYSSGVLLYTDEEVRYLLQGALIDAQTRQNLSNERLRELTAIDFDQLPLEHAIKIVKGDGTRRLAIFEDPDCPYCRQLENELDKVDNVTIHIFLYPIEQLHRGATEKSRKIWCAQDRAKAWLDAVRRGVVADNPGDCATPIEQLAEFGRRLRITGTPTLFFGDNNRVAGALPAPQIERLLGNPGAAAAAPAPPPRPAM</sequence>
<proteinExistence type="inferred from homology"/>
<comment type="similarity">
    <text evidence="2 7">Belongs to the thioredoxin family. DsbC subfamily.</text>
</comment>
<dbReference type="STRING" id="96773.Tchl_2302"/>
<dbReference type="PANTHER" id="PTHR35272:SF3">
    <property type="entry name" value="THIOL:DISULFIDE INTERCHANGE PROTEIN DSBC"/>
    <property type="match status" value="1"/>
</dbReference>
<dbReference type="CDD" id="cd03020">
    <property type="entry name" value="DsbA_DsbC_DsbG"/>
    <property type="match status" value="1"/>
</dbReference>
<dbReference type="InterPro" id="IPR036249">
    <property type="entry name" value="Thioredoxin-like_sf"/>
</dbReference>
<gene>
    <name evidence="10" type="ORF">Tchl_2302</name>
</gene>
<dbReference type="GO" id="GO:0042597">
    <property type="term" value="C:periplasmic space"/>
    <property type="evidence" value="ECO:0007669"/>
    <property type="project" value="UniProtKB-SubCell"/>
</dbReference>
<dbReference type="InterPro" id="IPR009094">
    <property type="entry name" value="DiS-bond_isomerase_DsbC/G_N_sf"/>
</dbReference>
<keyword evidence="11" id="KW-1185">Reference proteome</keyword>
<dbReference type="InterPro" id="IPR033954">
    <property type="entry name" value="DiS-bond_Isoase_DsbC/G"/>
</dbReference>
<keyword evidence="6 7" id="KW-0676">Redox-active center</keyword>
<evidence type="ECO:0000256" key="6">
    <source>
        <dbReference type="ARBA" id="ARBA00023284"/>
    </source>
</evidence>
<dbReference type="OrthoDB" id="12976at2"/>
<dbReference type="Gene3D" id="3.10.450.70">
    <property type="entry name" value="Disulphide bond isomerase, DsbC/G, N-terminal"/>
    <property type="match status" value="1"/>
</dbReference>
<dbReference type="Gene3D" id="3.40.30.10">
    <property type="entry name" value="Glutaredoxin"/>
    <property type="match status" value="1"/>
</dbReference>
<evidence type="ECO:0000256" key="1">
    <source>
        <dbReference type="ARBA" id="ARBA00004418"/>
    </source>
</evidence>
<evidence type="ECO:0000259" key="9">
    <source>
        <dbReference type="Pfam" id="PF13098"/>
    </source>
</evidence>
<evidence type="ECO:0000256" key="7">
    <source>
        <dbReference type="RuleBase" id="RU364038"/>
    </source>
</evidence>
<reference evidence="10 11" key="1">
    <citation type="submission" date="2016-12" db="EMBL/GenBank/DDBJ databases">
        <title>Complete genome sequence of Thauera chlorobenzoica, a Betaproteobacterium degrading haloaromatics anaerobically to CO2 and halides.</title>
        <authorList>
            <person name="Goris T."/>
            <person name="Mergelsberg M."/>
            <person name="Boll M."/>
        </authorList>
    </citation>
    <scope>NUCLEOTIDE SEQUENCE [LARGE SCALE GENOMIC DNA]</scope>
    <source>
        <strain evidence="10 11">3CB1</strain>
    </source>
</reference>
<dbReference type="Proteomes" id="UP000185739">
    <property type="component" value="Chromosome"/>
</dbReference>
<evidence type="ECO:0000313" key="10">
    <source>
        <dbReference type="EMBL" id="APR05142.1"/>
    </source>
</evidence>
<dbReference type="Pfam" id="PF13098">
    <property type="entry name" value="Thioredoxin_2"/>
    <property type="match status" value="1"/>
</dbReference>
<dbReference type="SUPFAM" id="SSF52833">
    <property type="entry name" value="Thioredoxin-like"/>
    <property type="match status" value="1"/>
</dbReference>
<feature type="chain" id="PRO_5041745986" description="Thiol:disulfide interchange protein" evidence="7">
    <location>
        <begin position="27"/>
        <end position="255"/>
    </location>
</feature>
<accession>A0A1H5RVT0</accession>
<evidence type="ECO:0000256" key="2">
    <source>
        <dbReference type="ARBA" id="ARBA00009813"/>
    </source>
</evidence>
<feature type="signal peptide" evidence="7">
    <location>
        <begin position="1"/>
        <end position="26"/>
    </location>
</feature>